<feature type="compositionally biased region" description="Pro residues" evidence="3">
    <location>
        <begin position="866"/>
        <end position="877"/>
    </location>
</feature>
<feature type="compositionally biased region" description="Basic and acidic residues" evidence="3">
    <location>
        <begin position="715"/>
        <end position="729"/>
    </location>
</feature>
<feature type="transmembrane region" description="Helical" evidence="4">
    <location>
        <begin position="395"/>
        <end position="417"/>
    </location>
</feature>
<feature type="region of interest" description="Disordered" evidence="3">
    <location>
        <begin position="713"/>
        <end position="747"/>
    </location>
</feature>
<dbReference type="AlphaFoldDB" id="A0A9P6QTS4"/>
<feature type="region of interest" description="Disordered" evidence="3">
    <location>
        <begin position="843"/>
        <end position="877"/>
    </location>
</feature>
<sequence length="877" mass="93775">MPLSYSLSTAVLMFLLLPLSLPTTITHVQAQPSPPPTTGPYNPAPLYNAHSVFIEGDALYVHGGISDANSPPQAQLFALDLSVSWKTTQPTFKKLFPGFPSAGVTSALLKDSDTWMMFDGNKYIFYYIQMDRWSESVMQLQLNPKIPGFPAVTDFSSGLVYVVNGFIEPGMSAAAVGTISMMLTFQTDGDKQVFSTWGQGSEFSLVENGFAGCWSTIRKSILLHGGLAGSPVAIYQKTMFEYNTTTHGFKAASDKGVLPTARAGHCMVEAYNGTKIVLFGGVDSTSSGLADIYFLDVATMEWTAGKTGGAGVGRAYAACAVTNDRFVAWGGATRVNGTFVAVSTSNPTIVYDFIQNKWITTFSPLRTNPSDPDPSTPPTTPPAGEETNSSSSKGALIGGIAGGVVVVVAIAVFIFFCRRRAARRKQKREKKMSFSTFEAMPVVAIRTASSSDDSLPDHQQHHRKNTREISTREDDDQEEDEDEGRKYRDKPKDEGSGMVTYVVEARAMPSSPTESSFRDSRITPQSHAYQQLQQQQPVQQPPPPLQQPLQPIQSLPEQQHAYSSASRVPYPVPPATAAANGSTGYEIPVLKFFNPITTTPTTPASIDDTINPIPVPSSPVASISPLPPPLTPQRPQSLIPGGFAIPRVIRLPPSSSQPQEPIKSIDPSYITLIPYASPVASVSSIPPQSIVPALNSNNNVNNVNNKNTQAYTSDQYHDQDGQGKEEMNLHHQQHPRPPPTVEYGPNSSPALSYLACSSQWTSSLGSTPGVALPIPAAPGAPGAAGPYSTFSPSPLSAVPTTATPVPTTGGGGSGDNAHTTFSPSPLSWYSDSTEARNSLPFVPVVSDGYGTSGCPQKLRDEGLMPPVTPPRNPHGIQ</sequence>
<gene>
    <name evidence="6" type="ORF">BGZ97_006024</name>
</gene>
<feature type="chain" id="PRO_5040465693" description="Galactose oxidase" evidence="5">
    <location>
        <begin position="31"/>
        <end position="877"/>
    </location>
</feature>
<dbReference type="OrthoDB" id="432528at2759"/>
<evidence type="ECO:0008006" key="8">
    <source>
        <dbReference type="Google" id="ProtNLM"/>
    </source>
</evidence>
<evidence type="ECO:0000313" key="7">
    <source>
        <dbReference type="Proteomes" id="UP000823405"/>
    </source>
</evidence>
<dbReference type="EMBL" id="JAAAIN010002686">
    <property type="protein sequence ID" value="KAG0290969.1"/>
    <property type="molecule type" value="Genomic_DNA"/>
</dbReference>
<dbReference type="PANTHER" id="PTHR47435:SF4">
    <property type="entry name" value="KELCH REPEAT PROTEIN (AFU_ORTHOLOGUE AFUA_5G12780)"/>
    <property type="match status" value="1"/>
</dbReference>
<dbReference type="Gene3D" id="2.120.10.80">
    <property type="entry name" value="Kelch-type beta propeller"/>
    <property type="match status" value="1"/>
</dbReference>
<feature type="compositionally biased region" description="Pro residues" evidence="3">
    <location>
        <begin position="371"/>
        <end position="381"/>
    </location>
</feature>
<feature type="compositionally biased region" description="Low complexity" evidence="3">
    <location>
        <begin position="547"/>
        <end position="559"/>
    </location>
</feature>
<feature type="region of interest" description="Disordered" evidence="3">
    <location>
        <begin position="448"/>
        <end position="568"/>
    </location>
</feature>
<keyword evidence="4" id="KW-0472">Membrane</keyword>
<dbReference type="InterPro" id="IPR015915">
    <property type="entry name" value="Kelch-typ_b-propeller"/>
</dbReference>
<evidence type="ECO:0000256" key="4">
    <source>
        <dbReference type="SAM" id="Phobius"/>
    </source>
</evidence>
<proteinExistence type="predicted"/>
<dbReference type="Pfam" id="PF24681">
    <property type="entry name" value="Kelch_KLHDC2_KLHL20_DRC7"/>
    <property type="match status" value="1"/>
</dbReference>
<keyword evidence="4" id="KW-1133">Transmembrane helix</keyword>
<protein>
    <recommendedName>
        <fullName evidence="8">Galactose oxidase</fullName>
    </recommendedName>
</protein>
<reference evidence="6" key="1">
    <citation type="journal article" date="2020" name="Fungal Divers.">
        <title>Resolving the Mortierellaceae phylogeny through synthesis of multi-gene phylogenetics and phylogenomics.</title>
        <authorList>
            <person name="Vandepol N."/>
            <person name="Liber J."/>
            <person name="Desiro A."/>
            <person name="Na H."/>
            <person name="Kennedy M."/>
            <person name="Barry K."/>
            <person name="Grigoriev I.V."/>
            <person name="Miller A.N."/>
            <person name="O'Donnell K."/>
            <person name="Stajich J.E."/>
            <person name="Bonito G."/>
        </authorList>
    </citation>
    <scope>NUCLEOTIDE SEQUENCE</scope>
    <source>
        <strain evidence="6">NVP60</strain>
    </source>
</reference>
<keyword evidence="2" id="KW-0408">Iron</keyword>
<keyword evidence="1" id="KW-0677">Repeat</keyword>
<evidence type="ECO:0000256" key="1">
    <source>
        <dbReference type="ARBA" id="ARBA00022737"/>
    </source>
</evidence>
<name>A0A9P6QTS4_9FUNG</name>
<dbReference type="GO" id="GO:0019760">
    <property type="term" value="P:glucosinolate metabolic process"/>
    <property type="evidence" value="ECO:0007669"/>
    <property type="project" value="UniProtKB-ARBA"/>
</dbReference>
<feature type="signal peptide" evidence="5">
    <location>
        <begin position="1"/>
        <end position="30"/>
    </location>
</feature>
<evidence type="ECO:0000256" key="2">
    <source>
        <dbReference type="ARBA" id="ARBA00023004"/>
    </source>
</evidence>
<evidence type="ECO:0000256" key="5">
    <source>
        <dbReference type="SAM" id="SignalP"/>
    </source>
</evidence>
<feature type="compositionally biased region" description="Basic and acidic residues" evidence="3">
    <location>
        <begin position="483"/>
        <end position="495"/>
    </location>
</feature>
<feature type="region of interest" description="Disordered" evidence="3">
    <location>
        <begin position="364"/>
        <end position="391"/>
    </location>
</feature>
<accession>A0A9P6QTS4</accession>
<organism evidence="6 7">
    <name type="scientific">Linnemannia gamsii</name>
    <dbReference type="NCBI Taxonomy" id="64522"/>
    <lineage>
        <taxon>Eukaryota</taxon>
        <taxon>Fungi</taxon>
        <taxon>Fungi incertae sedis</taxon>
        <taxon>Mucoromycota</taxon>
        <taxon>Mortierellomycotina</taxon>
        <taxon>Mortierellomycetes</taxon>
        <taxon>Mortierellales</taxon>
        <taxon>Mortierellaceae</taxon>
        <taxon>Linnemannia</taxon>
    </lineage>
</organism>
<dbReference type="SUPFAM" id="SSF117281">
    <property type="entry name" value="Kelch motif"/>
    <property type="match status" value="1"/>
</dbReference>
<keyword evidence="5" id="KW-0732">Signal</keyword>
<keyword evidence="7" id="KW-1185">Reference proteome</keyword>
<evidence type="ECO:0000256" key="3">
    <source>
        <dbReference type="SAM" id="MobiDB-lite"/>
    </source>
</evidence>
<dbReference type="Proteomes" id="UP000823405">
    <property type="component" value="Unassembled WGS sequence"/>
</dbReference>
<keyword evidence="4" id="KW-0812">Transmembrane</keyword>
<comment type="caution">
    <text evidence="6">The sequence shown here is derived from an EMBL/GenBank/DDBJ whole genome shotgun (WGS) entry which is preliminary data.</text>
</comment>
<dbReference type="PANTHER" id="PTHR47435">
    <property type="entry name" value="KELCH REPEAT PROTEIN (AFU_ORTHOLOGUE AFUA_5G12780)"/>
    <property type="match status" value="1"/>
</dbReference>
<evidence type="ECO:0000313" key="6">
    <source>
        <dbReference type="EMBL" id="KAG0290969.1"/>
    </source>
</evidence>
<feature type="compositionally biased region" description="Acidic residues" evidence="3">
    <location>
        <begin position="473"/>
        <end position="482"/>
    </location>
</feature>